<feature type="repeat" description="ANK" evidence="13">
    <location>
        <begin position="476"/>
        <end position="508"/>
    </location>
</feature>
<evidence type="ECO:0000256" key="11">
    <source>
        <dbReference type="ARBA" id="ARBA00023043"/>
    </source>
</evidence>
<evidence type="ECO:0000256" key="15">
    <source>
        <dbReference type="SAM" id="Coils"/>
    </source>
</evidence>
<feature type="compositionally biased region" description="Basic residues" evidence="16">
    <location>
        <begin position="412"/>
        <end position="426"/>
    </location>
</feature>
<comment type="subcellular location">
    <subcellularLocation>
        <location evidence="1">Cytoplasm</location>
    </subcellularLocation>
</comment>
<dbReference type="GO" id="GO:0016787">
    <property type="term" value="F:hydrolase activity"/>
    <property type="evidence" value="ECO:0007669"/>
    <property type="project" value="UniProtKB-KW"/>
</dbReference>
<protein>
    <recommendedName>
        <fullName evidence="17">VLRF1 domain-containing protein</fullName>
    </recommendedName>
</protein>
<dbReference type="Pfam" id="PF00023">
    <property type="entry name" value="Ank"/>
    <property type="match status" value="1"/>
</dbReference>
<evidence type="ECO:0000256" key="2">
    <source>
        <dbReference type="ARBA" id="ARBA00009262"/>
    </source>
</evidence>
<feature type="coiled-coil region" evidence="15">
    <location>
        <begin position="550"/>
        <end position="587"/>
    </location>
</feature>
<dbReference type="Proteomes" id="UP001168821">
    <property type="component" value="Unassembled WGS sequence"/>
</dbReference>
<proteinExistence type="inferred from homology"/>
<dbReference type="Pfam" id="PF18716">
    <property type="entry name" value="VATC"/>
    <property type="match status" value="1"/>
</dbReference>
<feature type="domain" description="VLRF1" evidence="17">
    <location>
        <begin position="165"/>
        <end position="309"/>
    </location>
</feature>
<evidence type="ECO:0000256" key="7">
    <source>
        <dbReference type="ARBA" id="ARBA00022759"/>
    </source>
</evidence>
<reference evidence="18" key="1">
    <citation type="journal article" date="2023" name="G3 (Bethesda)">
        <title>Whole genome assemblies of Zophobas morio and Tenebrio molitor.</title>
        <authorList>
            <person name="Kaur S."/>
            <person name="Stinson S.A."/>
            <person name="diCenzo G.C."/>
        </authorList>
    </citation>
    <scope>NUCLEOTIDE SEQUENCE</scope>
    <source>
        <strain evidence="18">QUZm001</strain>
    </source>
</reference>
<dbReference type="PANTHER" id="PTHR16036">
    <property type="entry name" value="ANKYRIN REPEAT AND ZINC FINGER DOMAIN-CONTAINING PROTEIN 1"/>
    <property type="match status" value="1"/>
</dbReference>
<keyword evidence="19" id="KW-1185">Reference proteome</keyword>
<dbReference type="SUPFAM" id="SSF48403">
    <property type="entry name" value="Ankyrin repeat"/>
    <property type="match status" value="1"/>
</dbReference>
<keyword evidence="7 14" id="KW-0255">Endonuclease</keyword>
<evidence type="ECO:0000256" key="14">
    <source>
        <dbReference type="PROSITE-ProRule" id="PRU01389"/>
    </source>
</evidence>
<evidence type="ECO:0000256" key="12">
    <source>
        <dbReference type="ARBA" id="ARBA00023054"/>
    </source>
</evidence>
<keyword evidence="8" id="KW-0863">Zinc-finger</keyword>
<dbReference type="PANTHER" id="PTHR16036:SF2">
    <property type="entry name" value="TRNA ENDONUCLEASE ANKZF1"/>
    <property type="match status" value="1"/>
</dbReference>
<organism evidence="18 19">
    <name type="scientific">Zophobas morio</name>
    <dbReference type="NCBI Taxonomy" id="2755281"/>
    <lineage>
        <taxon>Eukaryota</taxon>
        <taxon>Metazoa</taxon>
        <taxon>Ecdysozoa</taxon>
        <taxon>Arthropoda</taxon>
        <taxon>Hexapoda</taxon>
        <taxon>Insecta</taxon>
        <taxon>Pterygota</taxon>
        <taxon>Neoptera</taxon>
        <taxon>Endopterygota</taxon>
        <taxon>Coleoptera</taxon>
        <taxon>Polyphaga</taxon>
        <taxon>Cucujiformia</taxon>
        <taxon>Tenebrionidae</taxon>
        <taxon>Zophobas</taxon>
    </lineage>
</organism>
<evidence type="ECO:0000256" key="5">
    <source>
        <dbReference type="ARBA" id="ARBA00022723"/>
    </source>
</evidence>
<keyword evidence="3 14" id="KW-0963">Cytoplasm</keyword>
<evidence type="ECO:0000256" key="16">
    <source>
        <dbReference type="SAM" id="MobiDB-lite"/>
    </source>
</evidence>
<keyword evidence="10" id="KW-0862">Zinc</keyword>
<evidence type="ECO:0000313" key="18">
    <source>
        <dbReference type="EMBL" id="KAJ3644983.1"/>
    </source>
</evidence>
<evidence type="ECO:0000256" key="9">
    <source>
        <dbReference type="ARBA" id="ARBA00022801"/>
    </source>
</evidence>
<keyword evidence="4 14" id="KW-0540">Nuclease</keyword>
<feature type="region of interest" description="Disordered" evidence="16">
    <location>
        <begin position="85"/>
        <end position="115"/>
    </location>
</feature>
<evidence type="ECO:0000256" key="8">
    <source>
        <dbReference type="ARBA" id="ARBA00022771"/>
    </source>
</evidence>
<feature type="region of interest" description="Disordered" evidence="16">
    <location>
        <begin position="204"/>
        <end position="224"/>
    </location>
</feature>
<keyword evidence="6" id="KW-0677">Repeat</keyword>
<gene>
    <name evidence="18" type="ORF">Zmor_022678</name>
</gene>
<dbReference type="InterPro" id="IPR002110">
    <property type="entry name" value="Ankyrin_rpt"/>
</dbReference>
<dbReference type="EMBL" id="JALNTZ010000007">
    <property type="protein sequence ID" value="KAJ3644983.1"/>
    <property type="molecule type" value="Genomic_DNA"/>
</dbReference>
<dbReference type="Pfam" id="PF18826">
    <property type="entry name" value="bVLRF1"/>
    <property type="match status" value="1"/>
</dbReference>
<keyword evidence="5" id="KW-0479">Metal-binding</keyword>
<evidence type="ECO:0000256" key="6">
    <source>
        <dbReference type="ARBA" id="ARBA00022737"/>
    </source>
</evidence>
<evidence type="ECO:0000256" key="10">
    <source>
        <dbReference type="ARBA" id="ARBA00022833"/>
    </source>
</evidence>
<dbReference type="AlphaFoldDB" id="A0AA38HVS8"/>
<dbReference type="PROSITE" id="PS50088">
    <property type="entry name" value="ANK_REPEAT"/>
    <property type="match status" value="1"/>
</dbReference>
<dbReference type="InterPro" id="IPR041540">
    <property type="entry name" value="VATC"/>
</dbReference>
<evidence type="ECO:0000256" key="1">
    <source>
        <dbReference type="ARBA" id="ARBA00004496"/>
    </source>
</evidence>
<name>A0AA38HVS8_9CUCU</name>
<evidence type="ECO:0000256" key="13">
    <source>
        <dbReference type="PROSITE-ProRule" id="PRU00023"/>
    </source>
</evidence>
<dbReference type="GO" id="GO:0005737">
    <property type="term" value="C:cytoplasm"/>
    <property type="evidence" value="ECO:0007669"/>
    <property type="project" value="UniProtKB-SubCell"/>
</dbReference>
<dbReference type="PROSITE" id="PS52044">
    <property type="entry name" value="VLRF1"/>
    <property type="match status" value="1"/>
</dbReference>
<feature type="active site" evidence="14">
    <location>
        <position position="208"/>
    </location>
</feature>
<dbReference type="PROSITE" id="PS00028">
    <property type="entry name" value="ZINC_FINGER_C2H2_1"/>
    <property type="match status" value="1"/>
</dbReference>
<evidence type="ECO:0000256" key="3">
    <source>
        <dbReference type="ARBA" id="ARBA00022490"/>
    </source>
</evidence>
<feature type="region of interest" description="Disordered" evidence="16">
    <location>
        <begin position="406"/>
        <end position="432"/>
    </location>
</feature>
<dbReference type="Gene3D" id="1.25.40.20">
    <property type="entry name" value="Ankyrin repeat-containing domain"/>
    <property type="match status" value="1"/>
</dbReference>
<dbReference type="GO" id="GO:0036503">
    <property type="term" value="P:ERAD pathway"/>
    <property type="evidence" value="ECO:0007669"/>
    <property type="project" value="TreeGrafter"/>
</dbReference>
<keyword evidence="12 15" id="KW-0175">Coiled coil</keyword>
<feature type="region of interest" description="Disordered" evidence="16">
    <location>
        <begin position="26"/>
        <end position="46"/>
    </location>
</feature>
<dbReference type="GO" id="GO:0008270">
    <property type="term" value="F:zinc ion binding"/>
    <property type="evidence" value="ECO:0007669"/>
    <property type="project" value="UniProtKB-KW"/>
</dbReference>
<dbReference type="InterPro" id="IPR041175">
    <property type="entry name" value="VLRF1/Vms1"/>
</dbReference>
<comment type="domain">
    <text evidence="14">The VLRF1 domain mediates binding to the 60S ribosomal subunit.</text>
</comment>
<sequence>MEVLKIFEDKFKQIIHNNIKSVLLENNDAEDTHQSPQKEGTPDRPSSLACSYCRTHFTTLSEQRDHFKLDWHRYNLRQSLLQKPPITEEEFAEKTTKDDLSSISGSDSDSDKEDTLDTYATAQGKIFLQNSDGKVFSLYACLLQQKKQEDLPENLHSRLHSCCVTSQKWAVLMLGGGHFAGAIFDKYEPIVHKTFHCYTVRAGQGGAQSSRDNKSGGTHPKSAGASLRRYNEQALMQHVRGIVEAWQSELNGCGLIFYRAAGPYNRSVLFGGGAPLFDKEDPRLRSVPFSTRRATFAEVKRVHSVLTLAHVYESLEAAVECFTRHKVNEQNTKRSKAKTTCIDRAKSRETIERPLPVPRVSESSEENFKRPLAVAPVSESSDEDVDLLMENQQIFLEDSLQEFGDSLTPKQRQLKKKKKPKKSKAKKLQEQEEHRKKELIDVLSTGNIDKLSQLLENFLKVSDKKEDFVNEAIDDQGNTLLHVAALNEQQETLDFLLKNDANPCLKNQKQQTAYTCTQSKDIREVLKQFARDFPDKFNYNKAQIPTNVLTPEEQNEKKKVQRKLKKEKEKVKRKENEIKRKEDLEKERFLNLSDREKRALAAERRILSQAGTVISRCFLCAADMSGKVPFEYLGNRFCSVDCLKAHRMQNPVVLS</sequence>
<dbReference type="GO" id="GO:0004519">
    <property type="term" value="F:endonuclease activity"/>
    <property type="evidence" value="ECO:0007669"/>
    <property type="project" value="UniProtKB-KW"/>
</dbReference>
<accession>A0AA38HVS8</accession>
<evidence type="ECO:0000313" key="19">
    <source>
        <dbReference type="Proteomes" id="UP001168821"/>
    </source>
</evidence>
<dbReference type="InterPro" id="IPR047139">
    <property type="entry name" value="ANKZ1/VMS1"/>
</dbReference>
<evidence type="ECO:0000259" key="17">
    <source>
        <dbReference type="PROSITE" id="PS52044"/>
    </source>
</evidence>
<dbReference type="InterPro" id="IPR036770">
    <property type="entry name" value="Ankyrin_rpt-contain_sf"/>
</dbReference>
<comment type="caution">
    <text evidence="18">The sequence shown here is derived from an EMBL/GenBank/DDBJ whole genome shotgun (WGS) entry which is preliminary data.</text>
</comment>
<keyword evidence="11 13" id="KW-0040">ANK repeat</keyword>
<dbReference type="PROSITE" id="PS50297">
    <property type="entry name" value="ANK_REP_REGION"/>
    <property type="match status" value="1"/>
</dbReference>
<comment type="similarity">
    <text evidence="2 14">Belongs to the ANKZF1/VMS1 family.</text>
</comment>
<dbReference type="InterPro" id="IPR013087">
    <property type="entry name" value="Znf_C2H2_type"/>
</dbReference>
<evidence type="ECO:0000256" key="4">
    <source>
        <dbReference type="ARBA" id="ARBA00022722"/>
    </source>
</evidence>
<keyword evidence="9 14" id="KW-0378">Hydrolase</keyword>